<sequence>MKLLADVGLVRMPNTGRARSSARPSLRFVHAKVAALRAEDALHDETSVEDVCERELMAGGELVDAFPRDQRQMRRSSVGDRGDGQRVEACRFIGGVKPGASRTCLRTFVRSFLRSPTCST</sequence>
<dbReference type="AlphaFoldDB" id="A0A4Q9MFX5"/>
<proteinExistence type="predicted"/>
<reference evidence="1" key="1">
    <citation type="submission" date="2019-01" db="EMBL/GenBank/DDBJ databases">
        <title>Draft genome sequences of three monokaryotic isolates of the white-rot basidiomycete fungus Dichomitus squalens.</title>
        <authorList>
            <consortium name="DOE Joint Genome Institute"/>
            <person name="Lopez S.C."/>
            <person name="Andreopoulos B."/>
            <person name="Pangilinan J."/>
            <person name="Lipzen A."/>
            <person name="Riley R."/>
            <person name="Ahrendt S."/>
            <person name="Ng V."/>
            <person name="Barry K."/>
            <person name="Daum C."/>
            <person name="Grigoriev I.V."/>
            <person name="Hilden K.S."/>
            <person name="Makela M.R."/>
            <person name="de Vries R.P."/>
        </authorList>
    </citation>
    <scope>NUCLEOTIDE SEQUENCE [LARGE SCALE GENOMIC DNA]</scope>
    <source>
        <strain evidence="1">OM18370.1</strain>
    </source>
</reference>
<dbReference type="OrthoDB" id="347018at2759"/>
<name>A0A4Q9MFX5_9APHY</name>
<accession>A0A4Q9MFX5</accession>
<evidence type="ECO:0000313" key="1">
    <source>
        <dbReference type="EMBL" id="TBU24721.1"/>
    </source>
</evidence>
<dbReference type="Proteomes" id="UP000292957">
    <property type="component" value="Unassembled WGS sequence"/>
</dbReference>
<protein>
    <submittedName>
        <fullName evidence="1">Uncharacterized protein</fullName>
    </submittedName>
</protein>
<organism evidence="1">
    <name type="scientific">Dichomitus squalens</name>
    <dbReference type="NCBI Taxonomy" id="114155"/>
    <lineage>
        <taxon>Eukaryota</taxon>
        <taxon>Fungi</taxon>
        <taxon>Dikarya</taxon>
        <taxon>Basidiomycota</taxon>
        <taxon>Agaricomycotina</taxon>
        <taxon>Agaricomycetes</taxon>
        <taxon>Polyporales</taxon>
        <taxon>Polyporaceae</taxon>
        <taxon>Dichomitus</taxon>
    </lineage>
</organism>
<gene>
    <name evidence="1" type="ORF">BD311DRAFT_780833</name>
</gene>
<dbReference type="EMBL" id="ML143474">
    <property type="protein sequence ID" value="TBU24721.1"/>
    <property type="molecule type" value="Genomic_DNA"/>
</dbReference>